<feature type="transmembrane region" description="Helical" evidence="2">
    <location>
        <begin position="46"/>
        <end position="71"/>
    </location>
</feature>
<gene>
    <name evidence="3" type="ORF">MCYG_08664</name>
</gene>
<feature type="compositionally biased region" description="Polar residues" evidence="1">
    <location>
        <begin position="281"/>
        <end position="298"/>
    </location>
</feature>
<feature type="compositionally biased region" description="Polar residues" evidence="1">
    <location>
        <begin position="253"/>
        <end position="263"/>
    </location>
</feature>
<dbReference type="RefSeq" id="XP_002842833.1">
    <property type="nucleotide sequence ID" value="XM_002842787.1"/>
</dbReference>
<dbReference type="Proteomes" id="UP000002035">
    <property type="component" value="Unassembled WGS sequence"/>
</dbReference>
<sequence>MAASQVIRLVNFGLRLLQLLSSVIILGVFSYFLAVLGDHDHHAQDWLKAVTGISGVAAFYALLASFLTLSLGGFSFFSRITMVFDLCFAIGFLAICLMTRHGVQPCAGRVDTPIGSGNAQDPAVGYGEGGFGTGRGKNFTYMLSLGSACSSLFLVSIPAQRAYTKHHQSSDTFSNAPPHKGTSTGIRSRFWPNRKYQEPTTDPARIEYCEGDSSSGVIPLEEKPKVERPQFTNMLQRFKNNSSANDDPESIGLQPNAQGSSNAPPGFNPSYEYGKIAYAVTSPNGPISPTSPDNTNPWVRSEYAEYNYGQSGKLNPRSKARGSQV</sequence>
<keyword evidence="2" id="KW-0812">Transmembrane</keyword>
<dbReference type="AlphaFoldDB" id="C5G142"/>
<evidence type="ECO:0008006" key="5">
    <source>
        <dbReference type="Google" id="ProtNLM"/>
    </source>
</evidence>
<feature type="transmembrane region" description="Helical" evidence="2">
    <location>
        <begin position="12"/>
        <end position="34"/>
    </location>
</feature>
<proteinExistence type="predicted"/>
<name>C5G142_ARTOC</name>
<organism evidence="3 4">
    <name type="scientific">Arthroderma otae (strain ATCC MYA-4605 / CBS 113480)</name>
    <name type="common">Microsporum canis</name>
    <dbReference type="NCBI Taxonomy" id="554155"/>
    <lineage>
        <taxon>Eukaryota</taxon>
        <taxon>Fungi</taxon>
        <taxon>Dikarya</taxon>
        <taxon>Ascomycota</taxon>
        <taxon>Pezizomycotina</taxon>
        <taxon>Eurotiomycetes</taxon>
        <taxon>Eurotiomycetidae</taxon>
        <taxon>Onygenales</taxon>
        <taxon>Arthrodermataceae</taxon>
        <taxon>Microsporum</taxon>
    </lineage>
</organism>
<feature type="compositionally biased region" description="Polar residues" evidence="1">
    <location>
        <begin position="170"/>
        <end position="186"/>
    </location>
</feature>
<reference evidence="4" key="1">
    <citation type="journal article" date="2012" name="MBio">
        <title>Comparative genome analysis of Trichophyton rubrum and related dermatophytes reveals candidate genes involved in infection.</title>
        <authorList>
            <person name="Martinez D.A."/>
            <person name="Oliver B.G."/>
            <person name="Graeser Y."/>
            <person name="Goldberg J.M."/>
            <person name="Li W."/>
            <person name="Martinez-Rossi N.M."/>
            <person name="Monod M."/>
            <person name="Shelest E."/>
            <person name="Barton R.C."/>
            <person name="Birch E."/>
            <person name="Brakhage A.A."/>
            <person name="Chen Z."/>
            <person name="Gurr S.J."/>
            <person name="Heiman D."/>
            <person name="Heitman J."/>
            <person name="Kosti I."/>
            <person name="Rossi A."/>
            <person name="Saif S."/>
            <person name="Samalova M."/>
            <person name="Saunders C.W."/>
            <person name="Shea T."/>
            <person name="Summerbell R.C."/>
            <person name="Xu J."/>
            <person name="Young S."/>
            <person name="Zeng Q."/>
            <person name="Birren B.W."/>
            <person name="Cuomo C.A."/>
            <person name="White T.C."/>
        </authorList>
    </citation>
    <scope>NUCLEOTIDE SEQUENCE [LARGE SCALE GENOMIC DNA]</scope>
    <source>
        <strain evidence="4">ATCC MYA-4605 / CBS 113480</strain>
    </source>
</reference>
<protein>
    <recommendedName>
        <fullName evidence="5">MARVEL domain-containing protein</fullName>
    </recommendedName>
</protein>
<keyword evidence="4" id="KW-1185">Reference proteome</keyword>
<evidence type="ECO:0000256" key="1">
    <source>
        <dbReference type="SAM" id="MobiDB-lite"/>
    </source>
</evidence>
<feature type="compositionally biased region" description="Basic residues" evidence="1">
    <location>
        <begin position="316"/>
        <end position="325"/>
    </location>
</feature>
<evidence type="ECO:0000313" key="3">
    <source>
        <dbReference type="EMBL" id="EEQ35845.1"/>
    </source>
</evidence>
<dbReference type="OMA" id="HGANSCS"/>
<dbReference type="EMBL" id="DS995709">
    <property type="protein sequence ID" value="EEQ35845.1"/>
    <property type="molecule type" value="Genomic_DNA"/>
</dbReference>
<dbReference type="eggNOG" id="ENOG502SP9C">
    <property type="taxonomic scope" value="Eukaryota"/>
</dbReference>
<accession>C5G142</accession>
<keyword evidence="2" id="KW-1133">Transmembrane helix</keyword>
<evidence type="ECO:0000313" key="4">
    <source>
        <dbReference type="Proteomes" id="UP000002035"/>
    </source>
</evidence>
<feature type="region of interest" description="Disordered" evidence="1">
    <location>
        <begin position="239"/>
        <end position="325"/>
    </location>
</feature>
<evidence type="ECO:0000256" key="2">
    <source>
        <dbReference type="SAM" id="Phobius"/>
    </source>
</evidence>
<dbReference type="OrthoDB" id="5342507at2759"/>
<keyword evidence="2" id="KW-0472">Membrane</keyword>
<dbReference type="HOGENOM" id="CLU_057540_0_0_1"/>
<dbReference type="VEuPathDB" id="FungiDB:MCYG_08664"/>
<dbReference type="STRING" id="554155.C5G142"/>
<feature type="region of interest" description="Disordered" evidence="1">
    <location>
        <begin position="167"/>
        <end position="227"/>
    </location>
</feature>
<dbReference type="GeneID" id="9224041"/>
<feature type="transmembrane region" description="Helical" evidence="2">
    <location>
        <begin position="83"/>
        <end position="103"/>
    </location>
</feature>